<sequence>SCEWALSWVNNLEAKELFNFLNPFLKLPDRRTFGDRILKQTIAKFDKTMEIALKDDSVGVTLCFDGWTNVQKEQLLGTIIKTSDRKPYIWKAVDIGTEQETYVEVIAKTENMLNELKTKNITVYVIVTDSAATYAAACILKTQKALQILAVKYEPPLLESHHKPGNNLTLLREIFEIIMSDIFWDQLVHIVEILEPYCKLLNILQCDKARLFPVVHSLSYLVQFWQKSLYSVLATQLITRLERRWEGWEQPILLLSCLLHPEYRMKKFSNICSKINYLEFGKWLIYYYRAWSGKEPTCILCEFDDFRLEKYPFDYDTYKQFNGDVWRYWGYVNVSTNELGFVACRIFGICVNAASVEWLWSCMGFLQNNRRNRLMSSKILEMSQLSSDIIYNYRLYFNSSMVTITSDESSSTTILDKNIKSFNTNDQNNDFDNSNNADAEEMNNVEEEDLDYKADSEIINEDSGGETELQTGFLKNNFHEYLQGWANMLEKERQETFEEG</sequence>
<evidence type="ECO:0000313" key="2">
    <source>
        <dbReference type="Proteomes" id="UP000789342"/>
    </source>
</evidence>
<evidence type="ECO:0000313" key="1">
    <source>
        <dbReference type="EMBL" id="CAG8678708.1"/>
    </source>
</evidence>
<keyword evidence="2" id="KW-1185">Reference proteome</keyword>
<dbReference type="EMBL" id="CAJVPV010013555">
    <property type="protein sequence ID" value="CAG8678708.1"/>
    <property type="molecule type" value="Genomic_DNA"/>
</dbReference>
<comment type="caution">
    <text evidence="1">The sequence shown here is derived from an EMBL/GenBank/DDBJ whole genome shotgun (WGS) entry which is preliminary data.</text>
</comment>
<feature type="non-terminal residue" evidence="1">
    <location>
        <position position="500"/>
    </location>
</feature>
<protein>
    <submittedName>
        <fullName evidence="1">8393_t:CDS:1</fullName>
    </submittedName>
</protein>
<dbReference type="InterPro" id="IPR012337">
    <property type="entry name" value="RNaseH-like_sf"/>
</dbReference>
<organism evidence="1 2">
    <name type="scientific">Acaulospora morrowiae</name>
    <dbReference type="NCBI Taxonomy" id="94023"/>
    <lineage>
        <taxon>Eukaryota</taxon>
        <taxon>Fungi</taxon>
        <taxon>Fungi incertae sedis</taxon>
        <taxon>Mucoromycota</taxon>
        <taxon>Glomeromycotina</taxon>
        <taxon>Glomeromycetes</taxon>
        <taxon>Diversisporales</taxon>
        <taxon>Acaulosporaceae</taxon>
        <taxon>Acaulospora</taxon>
    </lineage>
</organism>
<dbReference type="OrthoDB" id="2330298at2759"/>
<dbReference type="Proteomes" id="UP000789342">
    <property type="component" value="Unassembled WGS sequence"/>
</dbReference>
<name>A0A9N9HJG2_9GLOM</name>
<accession>A0A9N9HJG2</accession>
<dbReference type="AlphaFoldDB" id="A0A9N9HJG2"/>
<feature type="non-terminal residue" evidence="1">
    <location>
        <position position="1"/>
    </location>
</feature>
<gene>
    <name evidence="1" type="ORF">AMORRO_LOCUS11148</name>
</gene>
<reference evidence="1" key="1">
    <citation type="submission" date="2021-06" db="EMBL/GenBank/DDBJ databases">
        <authorList>
            <person name="Kallberg Y."/>
            <person name="Tangrot J."/>
            <person name="Rosling A."/>
        </authorList>
    </citation>
    <scope>NUCLEOTIDE SEQUENCE</scope>
    <source>
        <strain evidence="1">CL551</strain>
    </source>
</reference>
<dbReference type="SUPFAM" id="SSF53098">
    <property type="entry name" value="Ribonuclease H-like"/>
    <property type="match status" value="1"/>
</dbReference>
<proteinExistence type="predicted"/>